<dbReference type="RefSeq" id="WP_074719688.1">
    <property type="nucleotide sequence ID" value="NZ_FOFX01000004.1"/>
</dbReference>
<proteinExistence type="predicted"/>
<dbReference type="Proteomes" id="UP000181998">
    <property type="component" value="Unassembled WGS sequence"/>
</dbReference>
<accession>A0A1H9AJL9</accession>
<name>A0A1H9AJL9_9PROT</name>
<feature type="region of interest" description="Disordered" evidence="1">
    <location>
        <begin position="79"/>
        <end position="104"/>
    </location>
</feature>
<reference evidence="3" key="1">
    <citation type="submission" date="2016-10" db="EMBL/GenBank/DDBJ databases">
        <authorList>
            <person name="Varghese N."/>
            <person name="Submissions S."/>
        </authorList>
    </citation>
    <scope>NUCLEOTIDE SEQUENCE [LARGE SCALE GENOMIC DNA]</scope>
    <source>
        <strain evidence="3">Nm9</strain>
    </source>
</reference>
<protein>
    <submittedName>
        <fullName evidence="2">Uncharacterized protein</fullName>
    </submittedName>
</protein>
<evidence type="ECO:0000313" key="3">
    <source>
        <dbReference type="Proteomes" id="UP000181998"/>
    </source>
</evidence>
<organism evidence="2 3">
    <name type="scientific">Nitrosomonas ureae</name>
    <dbReference type="NCBI Taxonomy" id="44577"/>
    <lineage>
        <taxon>Bacteria</taxon>
        <taxon>Pseudomonadati</taxon>
        <taxon>Pseudomonadota</taxon>
        <taxon>Betaproteobacteria</taxon>
        <taxon>Nitrosomonadales</taxon>
        <taxon>Nitrosomonadaceae</taxon>
        <taxon>Nitrosomonas</taxon>
    </lineage>
</organism>
<dbReference type="EMBL" id="FOFX01000004">
    <property type="protein sequence ID" value="SEP76956.1"/>
    <property type="molecule type" value="Genomic_DNA"/>
</dbReference>
<dbReference type="OrthoDB" id="7876422at2"/>
<evidence type="ECO:0000313" key="2">
    <source>
        <dbReference type="EMBL" id="SEP76956.1"/>
    </source>
</evidence>
<sequence length="104" mass="11781">MSNNTTERNENKQEVIPVPVLDCDAFREDLADCDLTTEQENEYLAILWDIMRMMVDLNLDMDAVHMLIPPSLCKAFNEGVEAEQQSDQTEATTEKSNGKRSNNG</sequence>
<evidence type="ECO:0000256" key="1">
    <source>
        <dbReference type="SAM" id="MobiDB-lite"/>
    </source>
</evidence>
<dbReference type="AlphaFoldDB" id="A0A1H9AJL9"/>
<gene>
    <name evidence="2" type="ORF">SAMN05421510_100410</name>
</gene>